<dbReference type="Proteomes" id="UP000821866">
    <property type="component" value="Chromosome 2"/>
</dbReference>
<evidence type="ECO:0000313" key="3">
    <source>
        <dbReference type="Proteomes" id="UP000821866"/>
    </source>
</evidence>
<dbReference type="AlphaFoldDB" id="A0A9J6EH01"/>
<reference evidence="2" key="2">
    <citation type="submission" date="2021-09" db="EMBL/GenBank/DDBJ databases">
        <authorList>
            <person name="Jia N."/>
            <person name="Wang J."/>
            <person name="Shi W."/>
            <person name="Du L."/>
            <person name="Sun Y."/>
            <person name="Zhan W."/>
            <person name="Jiang J."/>
            <person name="Wang Q."/>
            <person name="Zhang B."/>
            <person name="Ji P."/>
            <person name="Sakyi L.B."/>
            <person name="Cui X."/>
            <person name="Yuan T."/>
            <person name="Jiang B."/>
            <person name="Yang W."/>
            <person name="Lam T.T.-Y."/>
            <person name="Chang Q."/>
            <person name="Ding S."/>
            <person name="Wang X."/>
            <person name="Zhu J."/>
            <person name="Ruan X."/>
            <person name="Zhao L."/>
            <person name="Wei J."/>
            <person name="Que T."/>
            <person name="Du C."/>
            <person name="Cheng J."/>
            <person name="Dai P."/>
            <person name="Han X."/>
            <person name="Huang E."/>
            <person name="Gao Y."/>
            <person name="Liu J."/>
            <person name="Shao H."/>
            <person name="Ye R."/>
            <person name="Li L."/>
            <person name="Wei W."/>
            <person name="Wang X."/>
            <person name="Wang C."/>
            <person name="Huo Q."/>
            <person name="Li W."/>
            <person name="Guo W."/>
            <person name="Chen H."/>
            <person name="Chen S."/>
            <person name="Zhou L."/>
            <person name="Zhou L."/>
            <person name="Ni X."/>
            <person name="Tian J."/>
            <person name="Zhou Y."/>
            <person name="Sheng Y."/>
            <person name="Liu T."/>
            <person name="Pan Y."/>
            <person name="Xia L."/>
            <person name="Li J."/>
            <person name="Zhao F."/>
            <person name="Cao W."/>
        </authorList>
    </citation>
    <scope>NUCLEOTIDE SEQUENCE</scope>
    <source>
        <strain evidence="2">Rmic-2018</strain>
        <tissue evidence="2">Larvae</tissue>
    </source>
</reference>
<accession>A0A9J6EH01</accession>
<name>A0A9J6EH01_RHIMP</name>
<feature type="region of interest" description="Disordered" evidence="1">
    <location>
        <begin position="143"/>
        <end position="196"/>
    </location>
</feature>
<comment type="caution">
    <text evidence="2">The sequence shown here is derived from an EMBL/GenBank/DDBJ whole genome shotgun (WGS) entry which is preliminary data.</text>
</comment>
<reference evidence="2" key="1">
    <citation type="journal article" date="2020" name="Cell">
        <title>Large-Scale Comparative Analyses of Tick Genomes Elucidate Their Genetic Diversity and Vector Capacities.</title>
        <authorList>
            <consortium name="Tick Genome and Microbiome Consortium (TIGMIC)"/>
            <person name="Jia N."/>
            <person name="Wang J."/>
            <person name="Shi W."/>
            <person name="Du L."/>
            <person name="Sun Y."/>
            <person name="Zhan W."/>
            <person name="Jiang J.F."/>
            <person name="Wang Q."/>
            <person name="Zhang B."/>
            <person name="Ji P."/>
            <person name="Bell-Sakyi L."/>
            <person name="Cui X.M."/>
            <person name="Yuan T.T."/>
            <person name="Jiang B.G."/>
            <person name="Yang W.F."/>
            <person name="Lam T.T."/>
            <person name="Chang Q.C."/>
            <person name="Ding S.J."/>
            <person name="Wang X.J."/>
            <person name="Zhu J.G."/>
            <person name="Ruan X.D."/>
            <person name="Zhao L."/>
            <person name="Wei J.T."/>
            <person name="Ye R.Z."/>
            <person name="Que T.C."/>
            <person name="Du C.H."/>
            <person name="Zhou Y.H."/>
            <person name="Cheng J.X."/>
            <person name="Dai P.F."/>
            <person name="Guo W.B."/>
            <person name="Han X.H."/>
            <person name="Huang E.J."/>
            <person name="Li L.F."/>
            <person name="Wei W."/>
            <person name="Gao Y.C."/>
            <person name="Liu J.Z."/>
            <person name="Shao H.Z."/>
            <person name="Wang X."/>
            <person name="Wang C.C."/>
            <person name="Yang T.C."/>
            <person name="Huo Q.B."/>
            <person name="Li W."/>
            <person name="Chen H.Y."/>
            <person name="Chen S.E."/>
            <person name="Zhou L.G."/>
            <person name="Ni X.B."/>
            <person name="Tian J.H."/>
            <person name="Sheng Y."/>
            <person name="Liu T."/>
            <person name="Pan Y.S."/>
            <person name="Xia L.Y."/>
            <person name="Li J."/>
            <person name="Zhao F."/>
            <person name="Cao W.C."/>
        </authorList>
    </citation>
    <scope>NUCLEOTIDE SEQUENCE</scope>
    <source>
        <strain evidence="2">Rmic-2018</strain>
    </source>
</reference>
<feature type="compositionally biased region" description="Basic and acidic residues" evidence="1">
    <location>
        <begin position="265"/>
        <end position="279"/>
    </location>
</feature>
<evidence type="ECO:0000256" key="1">
    <source>
        <dbReference type="SAM" id="MobiDB-lite"/>
    </source>
</evidence>
<dbReference type="EMBL" id="JABSTU010000004">
    <property type="protein sequence ID" value="KAH8033296.1"/>
    <property type="molecule type" value="Genomic_DNA"/>
</dbReference>
<organism evidence="2 3">
    <name type="scientific">Rhipicephalus microplus</name>
    <name type="common">Cattle tick</name>
    <name type="synonym">Boophilus microplus</name>
    <dbReference type="NCBI Taxonomy" id="6941"/>
    <lineage>
        <taxon>Eukaryota</taxon>
        <taxon>Metazoa</taxon>
        <taxon>Ecdysozoa</taxon>
        <taxon>Arthropoda</taxon>
        <taxon>Chelicerata</taxon>
        <taxon>Arachnida</taxon>
        <taxon>Acari</taxon>
        <taxon>Parasitiformes</taxon>
        <taxon>Ixodida</taxon>
        <taxon>Ixodoidea</taxon>
        <taxon>Ixodidae</taxon>
        <taxon>Rhipicephalinae</taxon>
        <taxon>Rhipicephalus</taxon>
        <taxon>Boophilus</taxon>
    </lineage>
</organism>
<keyword evidence="3" id="KW-1185">Reference proteome</keyword>
<feature type="region of interest" description="Disordered" evidence="1">
    <location>
        <begin position="245"/>
        <end position="308"/>
    </location>
</feature>
<gene>
    <name evidence="2" type="ORF">HPB51_009407</name>
</gene>
<feature type="compositionally biased region" description="Low complexity" evidence="1">
    <location>
        <begin position="170"/>
        <end position="181"/>
    </location>
</feature>
<proteinExistence type="predicted"/>
<evidence type="ECO:0000313" key="2">
    <source>
        <dbReference type="EMBL" id="KAH8033296.1"/>
    </source>
</evidence>
<feature type="compositionally biased region" description="Acidic residues" evidence="1">
    <location>
        <begin position="151"/>
        <end position="164"/>
    </location>
</feature>
<dbReference type="VEuPathDB" id="VectorBase:LOC119159662"/>
<sequence>MHTMFPTKDRAASFPRRGNYYFSTWSYEDRTFLSALYKEYACLQVNLMAQIMKSSPAAGRWDCSHWPLWADMARQVCSSIKKQVSPKEMEAFFWDVIAVGTSQDEVTKRLDALIFGNNPTPAILANEISRSVFDFVKSTATVEKSSKDTHEESDDDEVASDGDEAANFTVGRSRSARVSSRGSKRARSPDDQPQPVKLALNSESAEVGQAMTGSSLDVTFGSGNAKMIDLSTDFEVALVLSVTSGNSKVDDPRPQAFGQNADGGAAEHECDETGVHEQRYSTQPSVVGDGSEQARDRDRPTSVSEDANGTVVVSEPESLLTRIPGEANHVDADLLPPGVGDDGLVGGFRRSNFADSFHDYVMLPPDVQVHETTIYVDKEVQWSTGDDKEVQCEIDSTRIFDKIRKNHLLYTKIMLTQKEILKKKLGLL</sequence>
<protein>
    <submittedName>
        <fullName evidence="2">Uncharacterized protein</fullName>
    </submittedName>
</protein>